<organism evidence="1 2">
    <name type="scientific">Aspergillus sclerotialis</name>
    <dbReference type="NCBI Taxonomy" id="2070753"/>
    <lineage>
        <taxon>Eukaryota</taxon>
        <taxon>Fungi</taxon>
        <taxon>Dikarya</taxon>
        <taxon>Ascomycota</taxon>
        <taxon>Pezizomycotina</taxon>
        <taxon>Eurotiomycetes</taxon>
        <taxon>Eurotiomycetidae</taxon>
        <taxon>Eurotiales</taxon>
        <taxon>Aspergillaceae</taxon>
        <taxon>Aspergillus</taxon>
        <taxon>Aspergillus subgen. Polypaecilum</taxon>
    </lineage>
</organism>
<dbReference type="EMBL" id="MVGC01000341">
    <property type="protein sequence ID" value="RJE20067.1"/>
    <property type="molecule type" value="Genomic_DNA"/>
</dbReference>
<protein>
    <submittedName>
        <fullName evidence="1">Uncharacterized protein</fullName>
    </submittedName>
</protein>
<name>A0A3A2ZFF7_9EURO</name>
<dbReference type="OrthoDB" id="4191831at2759"/>
<keyword evidence="2" id="KW-1185">Reference proteome</keyword>
<proteinExistence type="predicted"/>
<sequence length="185" mass="21163">MFDYYSDLEPPRPITQLLRTLLSKPQLAAYIRSLHLDGRAWAAHEARFKLPKIYIPEGQLNESITFIHRTGVPYRDLWCRELCDGSVDALVALLLAHLTSLKHLHLGYAFTRQSTLTGIMLQSAICEPGTYKLGNFQSLQELSFLHREDRDEACYMMAKNTAAILPFFYLPNLRHVSASIQNPDK</sequence>
<accession>A0A3A2ZFF7</accession>
<comment type="caution">
    <text evidence="1">The sequence shown here is derived from an EMBL/GenBank/DDBJ whole genome shotgun (WGS) entry which is preliminary data.</text>
</comment>
<evidence type="ECO:0000313" key="2">
    <source>
        <dbReference type="Proteomes" id="UP000266188"/>
    </source>
</evidence>
<gene>
    <name evidence="1" type="ORF">PHISCL_07586</name>
</gene>
<dbReference type="AlphaFoldDB" id="A0A3A2ZFF7"/>
<dbReference type="Proteomes" id="UP000266188">
    <property type="component" value="Unassembled WGS sequence"/>
</dbReference>
<reference evidence="2" key="1">
    <citation type="submission" date="2017-02" db="EMBL/GenBank/DDBJ databases">
        <authorList>
            <person name="Tafer H."/>
            <person name="Lopandic K."/>
        </authorList>
    </citation>
    <scope>NUCLEOTIDE SEQUENCE [LARGE SCALE GENOMIC DNA]</scope>
    <source>
        <strain evidence="2">CBS 366.77</strain>
    </source>
</reference>
<evidence type="ECO:0000313" key="1">
    <source>
        <dbReference type="EMBL" id="RJE20067.1"/>
    </source>
</evidence>